<dbReference type="AlphaFoldDB" id="A0A1D2MS81"/>
<evidence type="ECO:0000256" key="1">
    <source>
        <dbReference type="SAM" id="MobiDB-lite"/>
    </source>
</evidence>
<comment type="caution">
    <text evidence="2">The sequence shown here is derived from an EMBL/GenBank/DDBJ whole genome shotgun (WGS) entry which is preliminary data.</text>
</comment>
<keyword evidence="3" id="KW-1185">Reference proteome</keyword>
<reference evidence="2 3" key="1">
    <citation type="journal article" date="2016" name="Genome Biol. Evol.">
        <title>Gene Family Evolution Reflects Adaptation to Soil Environmental Stressors in the Genome of the Collembolan Orchesella cincta.</title>
        <authorList>
            <person name="Faddeeva-Vakhrusheva A."/>
            <person name="Derks M.F."/>
            <person name="Anvar S.Y."/>
            <person name="Agamennone V."/>
            <person name="Suring W."/>
            <person name="Smit S."/>
            <person name="van Straalen N.M."/>
            <person name="Roelofs D."/>
        </authorList>
    </citation>
    <scope>NUCLEOTIDE SEQUENCE [LARGE SCALE GENOMIC DNA]</scope>
    <source>
        <tissue evidence="2">Mixed pool</tissue>
    </source>
</reference>
<organism evidence="2 3">
    <name type="scientific">Orchesella cincta</name>
    <name type="common">Springtail</name>
    <name type="synonym">Podura cincta</name>
    <dbReference type="NCBI Taxonomy" id="48709"/>
    <lineage>
        <taxon>Eukaryota</taxon>
        <taxon>Metazoa</taxon>
        <taxon>Ecdysozoa</taxon>
        <taxon>Arthropoda</taxon>
        <taxon>Hexapoda</taxon>
        <taxon>Collembola</taxon>
        <taxon>Entomobryomorpha</taxon>
        <taxon>Entomobryoidea</taxon>
        <taxon>Orchesellidae</taxon>
        <taxon>Orchesellinae</taxon>
        <taxon>Orchesella</taxon>
    </lineage>
</organism>
<feature type="region of interest" description="Disordered" evidence="1">
    <location>
        <begin position="41"/>
        <end position="72"/>
    </location>
</feature>
<accession>A0A1D2MS81</accession>
<dbReference type="Proteomes" id="UP000094527">
    <property type="component" value="Unassembled WGS sequence"/>
</dbReference>
<evidence type="ECO:0000313" key="3">
    <source>
        <dbReference type="Proteomes" id="UP000094527"/>
    </source>
</evidence>
<dbReference type="EMBL" id="LJIJ01000620">
    <property type="protein sequence ID" value="ODM95782.1"/>
    <property type="molecule type" value="Genomic_DNA"/>
</dbReference>
<evidence type="ECO:0000313" key="2">
    <source>
        <dbReference type="EMBL" id="ODM95782.1"/>
    </source>
</evidence>
<feature type="compositionally biased region" description="Acidic residues" evidence="1">
    <location>
        <begin position="62"/>
        <end position="72"/>
    </location>
</feature>
<protein>
    <submittedName>
        <fullName evidence="2">Uncharacterized protein</fullName>
    </submittedName>
</protein>
<gene>
    <name evidence="2" type="ORF">Ocin01_10893</name>
</gene>
<sequence length="72" mass="8361">MSKTWIKIVLLHIVILQLFVHVWTLTGGFPVLKKLNGKPEPIKKAPILTHTNSIPQLPSRDDYEDYPDNDYY</sequence>
<name>A0A1D2MS81_ORCCI</name>
<proteinExistence type="predicted"/>